<dbReference type="EMBL" id="VBRC01000005">
    <property type="protein sequence ID" value="TLK27932.1"/>
    <property type="molecule type" value="Genomic_DNA"/>
</dbReference>
<gene>
    <name evidence="2" type="ORF">FCS05_08410</name>
    <name evidence="1" type="ORF">HNQ10_001022</name>
</gene>
<dbReference type="Pfam" id="PF14433">
    <property type="entry name" value="SUKH-3"/>
    <property type="match status" value="1"/>
</dbReference>
<evidence type="ECO:0000313" key="2">
    <source>
        <dbReference type="EMBL" id="TLK27932.1"/>
    </source>
</evidence>
<comment type="caution">
    <text evidence="2">The sequence shown here is derived from an EMBL/GenBank/DDBJ whole genome shotgun (WGS) entry which is preliminary data.</text>
</comment>
<dbReference type="Proteomes" id="UP000536909">
    <property type="component" value="Unassembled WGS sequence"/>
</dbReference>
<dbReference type="InterPro" id="IPR025850">
    <property type="entry name" value="SUKH-3"/>
</dbReference>
<proteinExistence type="predicted"/>
<evidence type="ECO:0000313" key="1">
    <source>
        <dbReference type="EMBL" id="MBB5294208.1"/>
    </source>
</evidence>
<protein>
    <submittedName>
        <fullName evidence="2">Uncharacterized protein</fullName>
    </submittedName>
</protein>
<reference evidence="2 3" key="1">
    <citation type="submission" date="2019-04" db="EMBL/GenBank/DDBJ databases">
        <title>Deinococcus metalilatus MA1002 mutant No.5.</title>
        <authorList>
            <person name="Park W."/>
            <person name="Park C."/>
        </authorList>
    </citation>
    <scope>NUCLEOTIDE SEQUENCE [LARGE SCALE GENOMIC DNA]</scope>
    <source>
        <strain evidence="2 3">MA1002-m5</strain>
    </source>
</reference>
<keyword evidence="4" id="KW-1185">Reference proteome</keyword>
<dbReference type="AlphaFoldDB" id="A0AAJ5K053"/>
<evidence type="ECO:0000313" key="3">
    <source>
        <dbReference type="Proteomes" id="UP000308000"/>
    </source>
</evidence>
<accession>A0AAJ5K053</accession>
<evidence type="ECO:0000313" key="4">
    <source>
        <dbReference type="Proteomes" id="UP000536909"/>
    </source>
</evidence>
<dbReference type="EMBL" id="JACHFV010000003">
    <property type="protein sequence ID" value="MBB5294208.1"/>
    <property type="molecule type" value="Genomic_DNA"/>
</dbReference>
<organism evidence="2 3">
    <name type="scientific">Deinococcus metallilatus</name>
    <dbReference type="NCBI Taxonomy" id="1211322"/>
    <lineage>
        <taxon>Bacteria</taxon>
        <taxon>Thermotogati</taxon>
        <taxon>Deinococcota</taxon>
        <taxon>Deinococci</taxon>
        <taxon>Deinococcales</taxon>
        <taxon>Deinococcaceae</taxon>
        <taxon>Deinococcus</taxon>
    </lineage>
</organism>
<dbReference type="RefSeq" id="WP_129119277.1">
    <property type="nucleotide sequence ID" value="NZ_BSUI01000016.1"/>
</dbReference>
<sequence>MSELCQEAIDVVGLARTWSHPPRAWSEVESLYKGCGCPSLETAKEFLSKFEGLKFFAASPLQIDSRINMDEMIIHRPLFKKDTVWVNLDLEEVCDTYSQEVEGDVYSRVLNKEVTPIGEVITSNGVESLVIDQVGLIYAAVFGSIGLVGKDSEDAINRLVLGTEYWRTSPAATINFDMSEYS</sequence>
<dbReference type="Proteomes" id="UP000308000">
    <property type="component" value="Unassembled WGS sequence"/>
</dbReference>
<reference evidence="1 4" key="2">
    <citation type="submission" date="2020-08" db="EMBL/GenBank/DDBJ databases">
        <title>Genomic Encyclopedia of Type Strains, Phase IV (KMG-IV): sequencing the most valuable type-strain genomes for metagenomic binning, comparative biology and taxonomic classification.</title>
        <authorList>
            <person name="Goeker M."/>
        </authorList>
    </citation>
    <scope>NUCLEOTIDE SEQUENCE [LARGE SCALE GENOMIC DNA]</scope>
    <source>
        <strain evidence="1 4">DSM 105434</strain>
    </source>
</reference>
<name>A0AAJ5K053_9DEIO</name>